<accession>A0A9N9CJA9</accession>
<protein>
    <submittedName>
        <fullName evidence="2">992_t:CDS:1</fullName>
    </submittedName>
</protein>
<comment type="caution">
    <text evidence="2">The sequence shown here is derived from an EMBL/GenBank/DDBJ whole genome shotgun (WGS) entry which is preliminary data.</text>
</comment>
<sequence length="180" mass="20751">MIQIVFFILIEFIQIISCLPRPNLTRRGDFPVPALSDTVFPETLSEDLNLTRYQRFCSAAYEDENDLSRWECDSCKNIPNIVDVQVISIPDTTTLWGQILLADPDTFLDDASFCFENPDVYKFGENEIAQSNTKHTDNALVYPGFYQGWRNFHQPILDALKIRLQRYPTYTTVSQSPDIV</sequence>
<reference evidence="2" key="1">
    <citation type="submission" date="2021-06" db="EMBL/GenBank/DDBJ databases">
        <authorList>
            <person name="Kallberg Y."/>
            <person name="Tangrot J."/>
            <person name="Rosling A."/>
        </authorList>
    </citation>
    <scope>NUCLEOTIDE SEQUENCE</scope>
    <source>
        <strain evidence="2">MA453B</strain>
    </source>
</reference>
<gene>
    <name evidence="2" type="ORF">DERYTH_LOCUS7688</name>
</gene>
<keyword evidence="3" id="KW-1185">Reference proteome</keyword>
<evidence type="ECO:0000313" key="2">
    <source>
        <dbReference type="EMBL" id="CAG8601943.1"/>
    </source>
</evidence>
<evidence type="ECO:0000313" key="3">
    <source>
        <dbReference type="Proteomes" id="UP000789405"/>
    </source>
</evidence>
<name>A0A9N9CJA9_9GLOM</name>
<evidence type="ECO:0000256" key="1">
    <source>
        <dbReference type="SAM" id="SignalP"/>
    </source>
</evidence>
<feature type="chain" id="PRO_5040211835" evidence="1">
    <location>
        <begin position="19"/>
        <end position="180"/>
    </location>
</feature>
<dbReference type="Proteomes" id="UP000789405">
    <property type="component" value="Unassembled WGS sequence"/>
</dbReference>
<feature type="signal peptide" evidence="1">
    <location>
        <begin position="1"/>
        <end position="18"/>
    </location>
</feature>
<dbReference type="Gene3D" id="3.40.50.1820">
    <property type="entry name" value="alpha/beta hydrolase"/>
    <property type="match status" value="1"/>
</dbReference>
<keyword evidence="1" id="KW-0732">Signal</keyword>
<dbReference type="AlphaFoldDB" id="A0A9N9CJA9"/>
<proteinExistence type="predicted"/>
<dbReference type="EMBL" id="CAJVPY010003788">
    <property type="protein sequence ID" value="CAG8601943.1"/>
    <property type="molecule type" value="Genomic_DNA"/>
</dbReference>
<organism evidence="2 3">
    <name type="scientific">Dentiscutata erythropus</name>
    <dbReference type="NCBI Taxonomy" id="1348616"/>
    <lineage>
        <taxon>Eukaryota</taxon>
        <taxon>Fungi</taxon>
        <taxon>Fungi incertae sedis</taxon>
        <taxon>Mucoromycota</taxon>
        <taxon>Glomeromycotina</taxon>
        <taxon>Glomeromycetes</taxon>
        <taxon>Diversisporales</taxon>
        <taxon>Gigasporaceae</taxon>
        <taxon>Dentiscutata</taxon>
    </lineage>
</organism>
<dbReference type="InterPro" id="IPR029058">
    <property type="entry name" value="AB_hydrolase_fold"/>
</dbReference>